<evidence type="ECO:0000313" key="1">
    <source>
        <dbReference type="EMBL" id="PKV96150.1"/>
    </source>
</evidence>
<dbReference type="Proteomes" id="UP000233750">
    <property type="component" value="Unassembled WGS sequence"/>
</dbReference>
<keyword evidence="2" id="KW-1185">Reference proteome</keyword>
<accession>A0A2N3WQM8</accession>
<reference evidence="1 2" key="1">
    <citation type="submission" date="2017-12" db="EMBL/GenBank/DDBJ databases">
        <title>Sequencing the genomes of 1000 Actinobacteria strains.</title>
        <authorList>
            <person name="Klenk H.-P."/>
        </authorList>
    </citation>
    <scope>NUCLEOTIDE SEQUENCE [LARGE SCALE GENOMIC DNA]</scope>
    <source>
        <strain evidence="1 2">DSM 45165</strain>
    </source>
</reference>
<evidence type="ECO:0000313" key="2">
    <source>
        <dbReference type="Proteomes" id="UP000233750"/>
    </source>
</evidence>
<name>A0A2N3WQM8_9PSEU</name>
<comment type="caution">
    <text evidence="1">The sequence shown here is derived from an EMBL/GenBank/DDBJ whole genome shotgun (WGS) entry which is preliminary data.</text>
</comment>
<gene>
    <name evidence="1" type="ORF">ATK30_7087</name>
</gene>
<dbReference type="EMBL" id="PJMY01000003">
    <property type="protein sequence ID" value="PKV96150.1"/>
    <property type="molecule type" value="Genomic_DNA"/>
</dbReference>
<proteinExistence type="predicted"/>
<dbReference type="AlphaFoldDB" id="A0A2N3WQM8"/>
<sequence length="29" mass="3065">MTGARGHVATGVLELLAVAWRARTGASRR</sequence>
<organism evidence="1 2">
    <name type="scientific">Amycolatopsis echigonensis</name>
    <dbReference type="NCBI Taxonomy" id="2576905"/>
    <lineage>
        <taxon>Bacteria</taxon>
        <taxon>Bacillati</taxon>
        <taxon>Actinomycetota</taxon>
        <taxon>Actinomycetes</taxon>
        <taxon>Pseudonocardiales</taxon>
        <taxon>Pseudonocardiaceae</taxon>
        <taxon>Amycolatopsis</taxon>
    </lineage>
</organism>
<protein>
    <submittedName>
        <fullName evidence="1">Uncharacterized protein</fullName>
    </submittedName>
</protein>